<dbReference type="GO" id="GO:0005886">
    <property type="term" value="C:plasma membrane"/>
    <property type="evidence" value="ECO:0007669"/>
    <property type="project" value="UniProtKB-SubCell"/>
</dbReference>
<feature type="transmembrane region" description="Helical" evidence="6">
    <location>
        <begin position="331"/>
        <end position="352"/>
    </location>
</feature>
<organism evidence="7 8">
    <name type="scientific">Bacteroides xylanisolvens</name>
    <dbReference type="NCBI Taxonomy" id="371601"/>
    <lineage>
        <taxon>Bacteria</taxon>
        <taxon>Pseudomonadati</taxon>
        <taxon>Bacteroidota</taxon>
        <taxon>Bacteroidia</taxon>
        <taxon>Bacteroidales</taxon>
        <taxon>Bacteroidaceae</taxon>
        <taxon>Bacteroides</taxon>
    </lineage>
</organism>
<dbReference type="InterPro" id="IPR050833">
    <property type="entry name" value="Poly_Biosynth_Transport"/>
</dbReference>
<feature type="transmembrane region" description="Helical" evidence="6">
    <location>
        <begin position="111"/>
        <end position="139"/>
    </location>
</feature>
<feature type="transmembrane region" description="Helical" evidence="6">
    <location>
        <begin position="39"/>
        <end position="56"/>
    </location>
</feature>
<keyword evidence="4 6" id="KW-1133">Transmembrane helix</keyword>
<feature type="transmembrane region" description="Helical" evidence="6">
    <location>
        <begin position="460"/>
        <end position="485"/>
    </location>
</feature>
<evidence type="ECO:0000256" key="5">
    <source>
        <dbReference type="ARBA" id="ARBA00023136"/>
    </source>
</evidence>
<comment type="caution">
    <text evidence="7">The sequence shown here is derived from an EMBL/GenBank/DDBJ whole genome shotgun (WGS) entry which is preliminary data.</text>
</comment>
<feature type="transmembrane region" description="Helical" evidence="6">
    <location>
        <begin position="151"/>
        <end position="172"/>
    </location>
</feature>
<dbReference type="Proteomes" id="UP000196036">
    <property type="component" value="Unassembled WGS sequence"/>
</dbReference>
<evidence type="ECO:0000313" key="7">
    <source>
        <dbReference type="EMBL" id="OUQ65666.1"/>
    </source>
</evidence>
<feature type="transmembrane region" description="Helical" evidence="6">
    <location>
        <begin position="372"/>
        <end position="392"/>
    </location>
</feature>
<dbReference type="GO" id="GO:0015297">
    <property type="term" value="F:antiporter activity"/>
    <property type="evidence" value="ECO:0007669"/>
    <property type="project" value="InterPro"/>
</dbReference>
<evidence type="ECO:0008006" key="9">
    <source>
        <dbReference type="Google" id="ProtNLM"/>
    </source>
</evidence>
<sequence>MPCTICCSLYGDLIKVKKNIPNKVAIENENNKRIAKNTMYLYIRMLFSLLVGLYTSRVVLQTLGISDYGLYNVVGGFVSIFMFINGTMTVGTQRFLSYEIGKGNIEKLKKVFSNAVIIHICIALILIVLAETLGLWFINNKMNIAQERIDASFWVFQFSVLTAVIQVLQVPFNAVIISHEKMGIYAYLSIYDTVIKLAILYVIQVLSYDKLILYGLFILITQLSTALIYWVYSKKKFIECNNKLEIDKITMKEMVSFSGWSVIGMFAGTCQGQGVNVLLNLFFGTIVNAARGIAFQVNNVLLMFAHNFQIAVFPQIVKYYASGEREKMANLVINSAKISAALLLVLMMPLLIDAEFVLNIWLGDYPDYTSTFLKIVCIQSLMQVIIHPVIFVTHATGKIKMTNLTGGICVLSAIPLCYIAYSLGASPNVVLIVSIVPWLFEEFFDLFYAKKNADFPMLRFYLDVYLRFLLLGLFVYEIITIFYSYLNFNLWTNFSLMVLFSCFVSVIAYYGGGLSKNERKFINLIVWNKLASKKIVNNNLKKVE</sequence>
<keyword evidence="3 6" id="KW-0812">Transmembrane</keyword>
<evidence type="ECO:0000256" key="4">
    <source>
        <dbReference type="ARBA" id="ARBA00022989"/>
    </source>
</evidence>
<name>A0A1Y4V8W9_9BACE</name>
<dbReference type="InterPro" id="IPR002528">
    <property type="entry name" value="MATE_fam"/>
</dbReference>
<protein>
    <recommendedName>
        <fullName evidence="9">Polysaccharide biosynthesis protein</fullName>
    </recommendedName>
</protein>
<dbReference type="Pfam" id="PF01554">
    <property type="entry name" value="MatE"/>
    <property type="match status" value="1"/>
</dbReference>
<dbReference type="GO" id="GO:0042910">
    <property type="term" value="F:xenobiotic transmembrane transporter activity"/>
    <property type="evidence" value="ECO:0007669"/>
    <property type="project" value="InterPro"/>
</dbReference>
<dbReference type="PANTHER" id="PTHR30250:SF26">
    <property type="entry name" value="PSMA PROTEIN"/>
    <property type="match status" value="1"/>
</dbReference>
<feature type="transmembrane region" description="Helical" evidence="6">
    <location>
        <begin position="184"/>
        <end position="206"/>
    </location>
</feature>
<keyword evidence="2" id="KW-1003">Cell membrane</keyword>
<keyword evidence="5 6" id="KW-0472">Membrane</keyword>
<evidence type="ECO:0000256" key="1">
    <source>
        <dbReference type="ARBA" id="ARBA00004651"/>
    </source>
</evidence>
<gene>
    <name evidence="7" type="ORF">B5E52_14890</name>
</gene>
<evidence type="ECO:0000313" key="8">
    <source>
        <dbReference type="Proteomes" id="UP000196036"/>
    </source>
</evidence>
<feature type="transmembrane region" description="Helical" evidence="6">
    <location>
        <begin position="429"/>
        <end position="448"/>
    </location>
</feature>
<dbReference type="AlphaFoldDB" id="A0A1Y4V8W9"/>
<reference evidence="8" key="1">
    <citation type="submission" date="2017-04" db="EMBL/GenBank/DDBJ databases">
        <title>Function of individual gut microbiota members based on whole genome sequencing of pure cultures obtained from chicken caecum.</title>
        <authorList>
            <person name="Medvecky M."/>
            <person name="Cejkova D."/>
            <person name="Polansky O."/>
            <person name="Karasova D."/>
            <person name="Kubasova T."/>
            <person name="Cizek A."/>
            <person name="Rychlik I."/>
        </authorList>
    </citation>
    <scope>NUCLEOTIDE SEQUENCE [LARGE SCALE GENOMIC DNA]</scope>
    <source>
        <strain evidence="8">An109</strain>
    </source>
</reference>
<evidence type="ECO:0000256" key="3">
    <source>
        <dbReference type="ARBA" id="ARBA00022692"/>
    </source>
</evidence>
<comment type="subcellular location">
    <subcellularLocation>
        <location evidence="1">Cell membrane</location>
        <topology evidence="1">Multi-pass membrane protein</topology>
    </subcellularLocation>
</comment>
<feature type="transmembrane region" description="Helical" evidence="6">
    <location>
        <begin position="491"/>
        <end position="511"/>
    </location>
</feature>
<dbReference type="EMBL" id="NFLW01000030">
    <property type="protein sequence ID" value="OUQ65666.1"/>
    <property type="molecule type" value="Genomic_DNA"/>
</dbReference>
<evidence type="ECO:0000256" key="2">
    <source>
        <dbReference type="ARBA" id="ARBA00022475"/>
    </source>
</evidence>
<dbReference type="PANTHER" id="PTHR30250">
    <property type="entry name" value="PST FAMILY PREDICTED COLANIC ACID TRANSPORTER"/>
    <property type="match status" value="1"/>
</dbReference>
<proteinExistence type="predicted"/>
<feature type="transmembrane region" description="Helical" evidence="6">
    <location>
        <begin position="68"/>
        <end position="90"/>
    </location>
</feature>
<accession>A0A1Y4V8W9</accession>
<feature type="transmembrane region" description="Helical" evidence="6">
    <location>
        <begin position="212"/>
        <end position="232"/>
    </location>
</feature>
<evidence type="ECO:0000256" key="6">
    <source>
        <dbReference type="SAM" id="Phobius"/>
    </source>
</evidence>